<evidence type="ECO:0000256" key="1">
    <source>
        <dbReference type="SAM" id="MobiDB-lite"/>
    </source>
</evidence>
<dbReference type="AlphaFoldDB" id="A0A564ZNN7"/>
<dbReference type="VEuPathDB" id="PlasmoDB:PVW1_020015400"/>
<reference evidence="3" key="1">
    <citation type="submission" date="2016-07" db="EMBL/GenBank/DDBJ databases">
        <authorList>
            <consortium name="Pathogen Informatics"/>
        </authorList>
    </citation>
    <scope>NUCLEOTIDE SEQUENCE [LARGE SCALE GENOMIC DNA]</scope>
</reference>
<dbReference type="VEuPathDB" id="PlasmoDB:PVPAM_020015500"/>
<feature type="compositionally biased region" description="Basic and acidic residues" evidence="1">
    <location>
        <begin position="268"/>
        <end position="286"/>
    </location>
</feature>
<name>A0A564ZNN7_PLAVI</name>
<protein>
    <submittedName>
        <fullName evidence="2">Uncharacterized protein</fullName>
    </submittedName>
</protein>
<accession>A0A564ZNN7</accession>
<dbReference type="VEuPathDB" id="PlasmoDB:PVX_081415"/>
<feature type="compositionally biased region" description="Low complexity" evidence="1">
    <location>
        <begin position="8"/>
        <end position="27"/>
    </location>
</feature>
<feature type="compositionally biased region" description="Low complexity" evidence="1">
    <location>
        <begin position="53"/>
        <end position="67"/>
    </location>
</feature>
<evidence type="ECO:0000313" key="3">
    <source>
        <dbReference type="Proteomes" id="UP000220605"/>
    </source>
</evidence>
<dbReference type="OrthoDB" id="333770at2759"/>
<proteinExistence type="predicted"/>
<feature type="region of interest" description="Disordered" evidence="1">
    <location>
        <begin position="267"/>
        <end position="286"/>
    </location>
</feature>
<dbReference type="Proteomes" id="UP000220605">
    <property type="component" value="Chromosome 2"/>
</dbReference>
<organism evidence="2 3">
    <name type="scientific">Plasmodium vivax</name>
    <name type="common">malaria parasite P. vivax</name>
    <dbReference type="NCBI Taxonomy" id="5855"/>
    <lineage>
        <taxon>Eukaryota</taxon>
        <taxon>Sar</taxon>
        <taxon>Alveolata</taxon>
        <taxon>Apicomplexa</taxon>
        <taxon>Aconoidasida</taxon>
        <taxon>Haemosporida</taxon>
        <taxon>Plasmodiidae</taxon>
        <taxon>Plasmodium</taxon>
        <taxon>Plasmodium (Plasmodium)</taxon>
    </lineage>
</organism>
<dbReference type="VEuPathDB" id="PlasmoDB:PVP01_0207700"/>
<feature type="region of interest" description="Disordered" evidence="1">
    <location>
        <begin position="1"/>
        <end position="67"/>
    </location>
</feature>
<sequence length="460" mass="52937">MGAHPTRLLRPALRAAAARPGRPPARGFAQAAHRKGKKPTPRSSPTGGKNKKGSSGSGISNGNRISSGNRANCHRASIFHDQVTDKNNASDNEKVLGILQSSAIDQLSVQDCTLFLNQLIRNKRSKHRHSEMKDAGKVKLTSSLYKEAIKKIIRSVLTFEERYFCFFFQRFSELRDLNAMEQMLLHMHTKQLFRSFTLYHLTDVIYYVAILNFEREKSEEALETILGYLLSNAIRANGYVRHLERRLVNHAGVQGADGKPVYIRSSAKRREATRKESTRKEAERKNATTLVPHTREGHCTPQFDVNSLSNVMLHKLIYGLAKINRKRALVRELLTLLVPYIRFQLQTKHYVFSSERPDVIVKVLWSYAFLHVRHVNLFVDFSLCIQVAINQLQLDQLKIVKNIFLNFFIFDELLLDTLEERIGDIEEKWPGPLSQPRKKPFKKKKRRVALTDQVKLRMQR</sequence>
<dbReference type="EMBL" id="LT635613">
    <property type="protein sequence ID" value="VUZ93310.1"/>
    <property type="molecule type" value="Genomic_DNA"/>
</dbReference>
<gene>
    <name evidence="2" type="ORF">PVP01_0207700</name>
</gene>
<evidence type="ECO:0000313" key="2">
    <source>
        <dbReference type="EMBL" id="VUZ93310.1"/>
    </source>
</evidence>